<protein>
    <submittedName>
        <fullName evidence="1">Uncharacterized protein</fullName>
    </submittedName>
</protein>
<organism evidence="1 2">
    <name type="scientific">Pseudomonas fluorescens</name>
    <dbReference type="NCBI Taxonomy" id="294"/>
    <lineage>
        <taxon>Bacteria</taxon>
        <taxon>Pseudomonadati</taxon>
        <taxon>Pseudomonadota</taxon>
        <taxon>Gammaproteobacteria</taxon>
        <taxon>Pseudomonadales</taxon>
        <taxon>Pseudomonadaceae</taxon>
        <taxon>Pseudomonas</taxon>
    </lineage>
</organism>
<dbReference type="EMBL" id="CABVJC010000002">
    <property type="protein sequence ID" value="VVP88486.1"/>
    <property type="molecule type" value="Genomic_DNA"/>
</dbReference>
<evidence type="ECO:0000313" key="1">
    <source>
        <dbReference type="EMBL" id="VVP88486.1"/>
    </source>
</evidence>
<gene>
    <name evidence="1" type="ORF">PS941_01446</name>
</gene>
<sequence length="63" mass="7061">MAEKEGVPTHHFNTLMVSCVHRYSVSKLLLVGLGKRHNQRMTSQRERCAVIDNSLGLAGSRHC</sequence>
<accession>A0A5E7SPY0</accession>
<evidence type="ECO:0000313" key="2">
    <source>
        <dbReference type="Proteomes" id="UP000326452"/>
    </source>
</evidence>
<dbReference type="AlphaFoldDB" id="A0A5E7SPY0"/>
<reference evidence="1 2" key="1">
    <citation type="submission" date="2019-09" db="EMBL/GenBank/DDBJ databases">
        <authorList>
            <person name="Chandra G."/>
            <person name="Truman W A."/>
        </authorList>
    </citation>
    <scope>NUCLEOTIDE SEQUENCE [LARGE SCALE GENOMIC DNA]</scope>
    <source>
        <strain evidence="1">PS941</strain>
    </source>
</reference>
<name>A0A5E7SPY0_PSEFL</name>
<dbReference type="PROSITE" id="PS51257">
    <property type="entry name" value="PROKAR_LIPOPROTEIN"/>
    <property type="match status" value="1"/>
</dbReference>
<dbReference type="Proteomes" id="UP000326452">
    <property type="component" value="Unassembled WGS sequence"/>
</dbReference>
<proteinExistence type="predicted"/>